<keyword evidence="3" id="KW-1185">Reference proteome</keyword>
<dbReference type="OrthoDB" id="2317600at2759"/>
<proteinExistence type="predicted"/>
<protein>
    <submittedName>
        <fullName evidence="2">1763_t:CDS:1</fullName>
    </submittedName>
</protein>
<evidence type="ECO:0000256" key="1">
    <source>
        <dbReference type="SAM" id="MobiDB-lite"/>
    </source>
</evidence>
<evidence type="ECO:0000313" key="3">
    <source>
        <dbReference type="Proteomes" id="UP000789739"/>
    </source>
</evidence>
<accession>A0A9N9GFU9</accession>
<sequence>IEMYWFTSKQRKRKDYFPSLIYYYASPDAIEKRRERSLKEKEREEKRRGNEKMERGKMERKEREELERLKGIYKKKDAYSKKVREIMQNFLKSLSASLDKETERSTIEKVAEEIFAVFLDIDTVSLDQKVIIKG</sequence>
<comment type="caution">
    <text evidence="2">The sequence shown here is derived from an EMBL/GenBank/DDBJ whole genome shotgun (WGS) entry which is preliminary data.</text>
</comment>
<name>A0A9N9GFU9_9GLOM</name>
<dbReference type="Proteomes" id="UP000789739">
    <property type="component" value="Unassembled WGS sequence"/>
</dbReference>
<reference evidence="2" key="1">
    <citation type="submission" date="2021-06" db="EMBL/GenBank/DDBJ databases">
        <authorList>
            <person name="Kallberg Y."/>
            <person name="Tangrot J."/>
            <person name="Rosling A."/>
        </authorList>
    </citation>
    <scope>NUCLEOTIDE SEQUENCE</scope>
    <source>
        <strain evidence="2">BR232B</strain>
    </source>
</reference>
<dbReference type="EMBL" id="CAJVPI010001253">
    <property type="protein sequence ID" value="CAG8603297.1"/>
    <property type="molecule type" value="Genomic_DNA"/>
</dbReference>
<organism evidence="2 3">
    <name type="scientific">Paraglomus brasilianum</name>
    <dbReference type="NCBI Taxonomy" id="144538"/>
    <lineage>
        <taxon>Eukaryota</taxon>
        <taxon>Fungi</taxon>
        <taxon>Fungi incertae sedis</taxon>
        <taxon>Mucoromycota</taxon>
        <taxon>Glomeromycotina</taxon>
        <taxon>Glomeromycetes</taxon>
        <taxon>Paraglomerales</taxon>
        <taxon>Paraglomeraceae</taxon>
        <taxon>Paraglomus</taxon>
    </lineage>
</organism>
<feature type="non-terminal residue" evidence="2">
    <location>
        <position position="1"/>
    </location>
</feature>
<evidence type="ECO:0000313" key="2">
    <source>
        <dbReference type="EMBL" id="CAG8603297.1"/>
    </source>
</evidence>
<gene>
    <name evidence="2" type="ORF">PBRASI_LOCUS7764</name>
</gene>
<dbReference type="AlphaFoldDB" id="A0A9N9GFU9"/>
<feature type="region of interest" description="Disordered" evidence="1">
    <location>
        <begin position="34"/>
        <end position="62"/>
    </location>
</feature>